<dbReference type="Gene3D" id="2.60.40.10">
    <property type="entry name" value="Immunoglobulins"/>
    <property type="match status" value="1"/>
</dbReference>
<evidence type="ECO:0000313" key="2">
    <source>
        <dbReference type="EMBL" id="RNI28036.1"/>
    </source>
</evidence>
<reference evidence="2 3" key="1">
    <citation type="submission" date="2018-11" db="EMBL/GenBank/DDBJ databases">
        <title>Rufibacter latericius sp. nov., isolated from water in Baiyang Lake.</title>
        <authorList>
            <person name="Yang Y."/>
        </authorList>
    </citation>
    <scope>NUCLEOTIDE SEQUENCE [LARGE SCALE GENOMIC DNA]</scope>
    <source>
        <strain evidence="2 3">MCC P1</strain>
    </source>
</reference>
<dbReference type="NCBIfam" id="TIGR04131">
    <property type="entry name" value="Bac_Flav_CTERM"/>
    <property type="match status" value="1"/>
</dbReference>
<dbReference type="AlphaFoldDB" id="A0A3M9MR94"/>
<feature type="signal peptide" evidence="1">
    <location>
        <begin position="1"/>
        <end position="20"/>
    </location>
</feature>
<dbReference type="EMBL" id="RJJE01000017">
    <property type="protein sequence ID" value="RNI28036.1"/>
    <property type="molecule type" value="Genomic_DNA"/>
</dbReference>
<keyword evidence="1" id="KW-0732">Signal</keyword>
<comment type="caution">
    <text evidence="2">The sequence shown here is derived from an EMBL/GenBank/DDBJ whole genome shotgun (WGS) entry which is preliminary data.</text>
</comment>
<dbReference type="RefSeq" id="WP_123134503.1">
    <property type="nucleotide sequence ID" value="NZ_RJJE01000017.1"/>
</dbReference>
<evidence type="ECO:0000313" key="3">
    <source>
        <dbReference type="Proteomes" id="UP000271010"/>
    </source>
</evidence>
<proteinExistence type="predicted"/>
<accession>A0A3M9MR94</accession>
<dbReference type="SUPFAM" id="SSF49265">
    <property type="entry name" value="Fibronectin type III"/>
    <property type="match status" value="1"/>
</dbReference>
<evidence type="ECO:0000256" key="1">
    <source>
        <dbReference type="SAM" id="SignalP"/>
    </source>
</evidence>
<dbReference type="InterPro" id="IPR026341">
    <property type="entry name" value="T9SS_type_B"/>
</dbReference>
<dbReference type="Pfam" id="PF13585">
    <property type="entry name" value="CHU_C"/>
    <property type="match status" value="1"/>
</dbReference>
<dbReference type="InterPro" id="IPR035986">
    <property type="entry name" value="PKD_dom_sf"/>
</dbReference>
<keyword evidence="3" id="KW-1185">Reference proteome</keyword>
<dbReference type="InterPro" id="IPR036116">
    <property type="entry name" value="FN3_sf"/>
</dbReference>
<dbReference type="Proteomes" id="UP000271010">
    <property type="component" value="Unassembled WGS sequence"/>
</dbReference>
<gene>
    <name evidence="2" type="ORF">EFA69_18305</name>
</gene>
<dbReference type="InterPro" id="IPR013783">
    <property type="entry name" value="Ig-like_fold"/>
</dbReference>
<feature type="chain" id="PRO_5017934069" evidence="1">
    <location>
        <begin position="21"/>
        <end position="548"/>
    </location>
</feature>
<sequence length="548" mass="60232">MKIRVLVTFIWCLSSLSAWAQDFLAYNERNQPVTVLCVGERITFRDNTPRSNDPNFSEFYDFDADDNQEKFEDPVHVFTIPGEYTVTQLAYGYEQRQRTFTVKANAPATSPVLQKLTLLPTGIELQLNTSGVNDLVLERASSSSGTFTVIQTLTAVPQGESPHLLSIDPNAGCYRVRVTNTCSGRQDIVSSTVCSQALFVTAGNRVNQLSWAANASSGSVSSYQLLRGGQPYKTFLNTQTSFTDTEVACGRLYTYQLVALLPNNVQSASVPVQVETQGSTPPAAPFLVASFDLQNRVMLQTVVPDQETFKEQTIYRSQGNAGFAQISEKQSLNALDSTSPALSAPLCYQATYTDSCSQTSGRSNSACPAILTATFQAEGSVQLTWNAYEGFPAGVGTQTLELLDEQGQVYWSTPVTGQSYLDEKPQTTYQRLTYRLLSKAQDGSYQSYSNTATADQAFQFHFPTAFSPNADGLNDVFRPVGSPFASSFTLQVLNRWGQIIFESKDPKNGWDGTYQGKPAPPETYLFRMEAKDVNGKRITQKGTVTLVK</sequence>
<protein>
    <submittedName>
        <fullName evidence="2">Gliding motility-associated C-terminal domain-containing protein</fullName>
    </submittedName>
</protein>
<name>A0A3M9MR94_9BACT</name>
<dbReference type="SUPFAM" id="SSF49299">
    <property type="entry name" value="PKD domain"/>
    <property type="match status" value="1"/>
</dbReference>
<organism evidence="2 3">
    <name type="scientific">Rufibacter immobilis</name>
    <dbReference type="NCBI Taxonomy" id="1348778"/>
    <lineage>
        <taxon>Bacteria</taxon>
        <taxon>Pseudomonadati</taxon>
        <taxon>Bacteroidota</taxon>
        <taxon>Cytophagia</taxon>
        <taxon>Cytophagales</taxon>
        <taxon>Hymenobacteraceae</taxon>
        <taxon>Rufibacter</taxon>
    </lineage>
</organism>